<keyword evidence="1" id="KW-0808">Transferase</keyword>
<name>A0ABW1YFY5_9DEIO</name>
<feature type="transmembrane region" description="Helical" evidence="4">
    <location>
        <begin position="37"/>
        <end position="53"/>
    </location>
</feature>
<dbReference type="Gene3D" id="1.20.5.1930">
    <property type="match status" value="1"/>
</dbReference>
<evidence type="ECO:0000259" key="5">
    <source>
        <dbReference type="Pfam" id="PF07730"/>
    </source>
</evidence>
<sequence length="317" mass="33530">MSRWLPSLIPLTFLVFLAFPVGAFLNTPRSLAESGQFWSGVAVFLAAFGLWLSPSPSPLRPLLSFGGALLAYALTVGVVGFAASAFPIYAASFGADQTNGRRAAPLVAACVGLLLLGPGGALAQLPNAFFAVLGALGNYGLAGQREAALALERAQAEQERLAADAERERIARDLHDLLGHTLSVIVLKSELAGKLVQKNPERAAEEIREVERISREALTEVRAAVRGYRGSGFASELARAKVALDTAGIRLSITDALPPLPEGLESTLAMVLREGVTNVVRHSGARELRLSLRQERGGYALVLHDDGRGGHAPKARA</sequence>
<evidence type="ECO:0000256" key="2">
    <source>
        <dbReference type="ARBA" id="ARBA00022777"/>
    </source>
</evidence>
<dbReference type="InterPro" id="IPR011712">
    <property type="entry name" value="Sig_transdc_His_kin_sub3_dim/P"/>
</dbReference>
<feature type="transmembrane region" description="Helical" evidence="4">
    <location>
        <begin position="65"/>
        <end position="91"/>
    </location>
</feature>
<dbReference type="GO" id="GO:0016301">
    <property type="term" value="F:kinase activity"/>
    <property type="evidence" value="ECO:0007669"/>
    <property type="project" value="UniProtKB-KW"/>
</dbReference>
<feature type="transmembrane region" description="Helical" evidence="4">
    <location>
        <begin position="6"/>
        <end position="25"/>
    </location>
</feature>
<dbReference type="EMBL" id="JBHSWD010000003">
    <property type="protein sequence ID" value="MFC6593052.1"/>
    <property type="molecule type" value="Genomic_DNA"/>
</dbReference>
<dbReference type="InterPro" id="IPR036890">
    <property type="entry name" value="HATPase_C_sf"/>
</dbReference>
<feature type="transmembrane region" description="Helical" evidence="4">
    <location>
        <begin position="103"/>
        <end position="123"/>
    </location>
</feature>
<dbReference type="Pfam" id="PF07730">
    <property type="entry name" value="HisKA_3"/>
    <property type="match status" value="1"/>
</dbReference>
<comment type="caution">
    <text evidence="6">The sequence shown here is derived from an EMBL/GenBank/DDBJ whole genome shotgun (WGS) entry which is preliminary data.</text>
</comment>
<keyword evidence="8" id="KW-1185">Reference proteome</keyword>
<dbReference type="PANTHER" id="PTHR24421">
    <property type="entry name" value="NITRATE/NITRITE SENSOR PROTEIN NARX-RELATED"/>
    <property type="match status" value="1"/>
</dbReference>
<proteinExistence type="predicted"/>
<dbReference type="Gene3D" id="3.30.565.10">
    <property type="entry name" value="Histidine kinase-like ATPase, C-terminal domain"/>
    <property type="match status" value="1"/>
</dbReference>
<evidence type="ECO:0000256" key="1">
    <source>
        <dbReference type="ARBA" id="ARBA00022679"/>
    </source>
</evidence>
<feature type="domain" description="Signal transduction histidine kinase subgroup 3 dimerisation and phosphoacceptor" evidence="5">
    <location>
        <begin position="166"/>
        <end position="230"/>
    </location>
</feature>
<reference evidence="6" key="3">
    <citation type="submission" date="2024-09" db="EMBL/GenBank/DDBJ databases">
        <authorList>
            <person name="Sun Q."/>
            <person name="Mori K."/>
        </authorList>
    </citation>
    <scope>NUCLEOTIDE SEQUENCE</scope>
    <source>
        <strain evidence="6">NBRC 112440</strain>
    </source>
</reference>
<evidence type="ECO:0000313" key="8">
    <source>
        <dbReference type="Proteomes" id="UP001596297"/>
    </source>
</evidence>
<evidence type="ECO:0000313" key="6">
    <source>
        <dbReference type="EMBL" id="MFC6592923.1"/>
    </source>
</evidence>
<dbReference type="EMBL" id="JBHSWD010000003">
    <property type="protein sequence ID" value="MFC6592923.1"/>
    <property type="molecule type" value="Genomic_DNA"/>
</dbReference>
<keyword evidence="2 6" id="KW-0418">Kinase</keyword>
<dbReference type="Proteomes" id="UP001596297">
    <property type="component" value="Unassembled WGS sequence"/>
</dbReference>
<keyword evidence="4" id="KW-0472">Membrane</keyword>
<dbReference type="SUPFAM" id="SSF55874">
    <property type="entry name" value="ATPase domain of HSP90 chaperone/DNA topoisomerase II/histidine kinase"/>
    <property type="match status" value="1"/>
</dbReference>
<organism evidence="6 8">
    <name type="scientific">Deinococcus lacus</name>
    <dbReference type="NCBI Taxonomy" id="392561"/>
    <lineage>
        <taxon>Bacteria</taxon>
        <taxon>Thermotogati</taxon>
        <taxon>Deinococcota</taxon>
        <taxon>Deinococci</taxon>
        <taxon>Deinococcales</taxon>
        <taxon>Deinococcaceae</taxon>
        <taxon>Deinococcus</taxon>
    </lineage>
</organism>
<keyword evidence="3" id="KW-0902">Two-component regulatory system</keyword>
<dbReference type="PANTHER" id="PTHR24421:SF63">
    <property type="entry name" value="SENSOR HISTIDINE KINASE DESK"/>
    <property type="match status" value="1"/>
</dbReference>
<gene>
    <name evidence="6" type="ORF">ACFP81_13550</name>
    <name evidence="7" type="ORF">ACFP81_14245</name>
</gene>
<evidence type="ECO:0000313" key="7">
    <source>
        <dbReference type="EMBL" id="MFC6593052.1"/>
    </source>
</evidence>
<keyword evidence="4" id="KW-1133">Transmembrane helix</keyword>
<evidence type="ECO:0000256" key="3">
    <source>
        <dbReference type="ARBA" id="ARBA00023012"/>
    </source>
</evidence>
<evidence type="ECO:0000256" key="4">
    <source>
        <dbReference type="SAM" id="Phobius"/>
    </source>
</evidence>
<dbReference type="InterPro" id="IPR050482">
    <property type="entry name" value="Sensor_HK_TwoCompSys"/>
</dbReference>
<protein>
    <submittedName>
        <fullName evidence="6">Sensor histidine kinase</fullName>
    </submittedName>
</protein>
<reference evidence="6" key="1">
    <citation type="journal article" date="2014" name="Int. J. Syst. Evol. Microbiol.">
        <title>Complete genome of a new Firmicutes species belonging to the dominant human colonic microbiota ('Ruminococcus bicirculans') reveals two chromosomes and a selective capacity to utilize plant glucans.</title>
        <authorList>
            <consortium name="NISC Comparative Sequencing Program"/>
            <person name="Wegmann U."/>
            <person name="Louis P."/>
            <person name="Goesmann A."/>
            <person name="Henrissat B."/>
            <person name="Duncan S.H."/>
            <person name="Flint H.J."/>
        </authorList>
    </citation>
    <scope>NUCLEOTIDE SEQUENCE</scope>
    <source>
        <strain evidence="6">NBRC 112440</strain>
    </source>
</reference>
<dbReference type="RefSeq" id="WP_380084036.1">
    <property type="nucleotide sequence ID" value="NZ_JBHSWD010000003.1"/>
</dbReference>
<reference evidence="8" key="2">
    <citation type="journal article" date="2019" name="Int. J. Syst. Evol. Microbiol.">
        <title>The Global Catalogue of Microorganisms (GCM) 10K type strain sequencing project: providing services to taxonomists for standard genome sequencing and annotation.</title>
        <authorList>
            <consortium name="The Broad Institute Genomics Platform"/>
            <consortium name="The Broad Institute Genome Sequencing Center for Infectious Disease"/>
            <person name="Wu L."/>
            <person name="Ma J."/>
        </authorList>
    </citation>
    <scope>NUCLEOTIDE SEQUENCE [LARGE SCALE GENOMIC DNA]</scope>
    <source>
        <strain evidence="8">CGMCC 1.15772</strain>
    </source>
</reference>
<keyword evidence="4" id="KW-0812">Transmembrane</keyword>
<accession>A0ABW1YFY5</accession>